<evidence type="ECO:0000256" key="2">
    <source>
        <dbReference type="ARBA" id="ARBA00022692"/>
    </source>
</evidence>
<evidence type="ECO:0000256" key="5">
    <source>
        <dbReference type="SAM" id="Phobius"/>
    </source>
</evidence>
<keyword evidence="2 5" id="KW-0812">Transmembrane</keyword>
<evidence type="ECO:0000313" key="8">
    <source>
        <dbReference type="Proteomes" id="UP000294927"/>
    </source>
</evidence>
<feature type="transmembrane region" description="Helical" evidence="5">
    <location>
        <begin position="302"/>
        <end position="323"/>
    </location>
</feature>
<proteinExistence type="predicted"/>
<dbReference type="InterPro" id="IPR011701">
    <property type="entry name" value="MFS"/>
</dbReference>
<organism evidence="7 8">
    <name type="scientific">Actinophytocola oryzae</name>
    <dbReference type="NCBI Taxonomy" id="502181"/>
    <lineage>
        <taxon>Bacteria</taxon>
        <taxon>Bacillati</taxon>
        <taxon>Actinomycetota</taxon>
        <taxon>Actinomycetes</taxon>
        <taxon>Pseudonocardiales</taxon>
        <taxon>Pseudonocardiaceae</taxon>
    </lineage>
</organism>
<dbReference type="SUPFAM" id="SSF103473">
    <property type="entry name" value="MFS general substrate transporter"/>
    <property type="match status" value="1"/>
</dbReference>
<evidence type="ECO:0000259" key="6">
    <source>
        <dbReference type="PROSITE" id="PS50850"/>
    </source>
</evidence>
<accession>A0A4R7VR04</accession>
<gene>
    <name evidence="7" type="ORF">CLV71_105327</name>
</gene>
<keyword evidence="4 5" id="KW-0472">Membrane</keyword>
<feature type="transmembrane region" description="Helical" evidence="5">
    <location>
        <begin position="211"/>
        <end position="229"/>
    </location>
</feature>
<dbReference type="Pfam" id="PF07690">
    <property type="entry name" value="MFS_1"/>
    <property type="match status" value="1"/>
</dbReference>
<feature type="transmembrane region" description="Helical" evidence="5">
    <location>
        <begin position="52"/>
        <end position="72"/>
    </location>
</feature>
<feature type="transmembrane region" description="Helical" evidence="5">
    <location>
        <begin position="79"/>
        <end position="97"/>
    </location>
</feature>
<dbReference type="Proteomes" id="UP000294927">
    <property type="component" value="Unassembled WGS sequence"/>
</dbReference>
<evidence type="ECO:0000313" key="7">
    <source>
        <dbReference type="EMBL" id="TDV52196.1"/>
    </source>
</evidence>
<comment type="subcellular location">
    <subcellularLocation>
        <location evidence="1">Cell membrane</location>
        <topology evidence="1">Multi-pass membrane protein</topology>
    </subcellularLocation>
</comment>
<evidence type="ECO:0000256" key="4">
    <source>
        <dbReference type="ARBA" id="ARBA00023136"/>
    </source>
</evidence>
<feature type="transmembrane region" description="Helical" evidence="5">
    <location>
        <begin position="103"/>
        <end position="125"/>
    </location>
</feature>
<dbReference type="InterPro" id="IPR036259">
    <property type="entry name" value="MFS_trans_sf"/>
</dbReference>
<feature type="transmembrane region" description="Helical" evidence="5">
    <location>
        <begin position="165"/>
        <end position="185"/>
    </location>
</feature>
<feature type="transmembrane region" description="Helical" evidence="5">
    <location>
        <begin position="364"/>
        <end position="382"/>
    </location>
</feature>
<feature type="transmembrane region" description="Helical" evidence="5">
    <location>
        <begin position="249"/>
        <end position="269"/>
    </location>
</feature>
<evidence type="ECO:0000256" key="3">
    <source>
        <dbReference type="ARBA" id="ARBA00022989"/>
    </source>
</evidence>
<dbReference type="Gene3D" id="1.20.1250.20">
    <property type="entry name" value="MFS general substrate transporter like domains"/>
    <property type="match status" value="2"/>
</dbReference>
<dbReference type="PANTHER" id="PTHR10924:SF6">
    <property type="entry name" value="SOLUTE CARRIER FAMILY 49 MEMBER A3"/>
    <property type="match status" value="1"/>
</dbReference>
<dbReference type="InterPro" id="IPR049680">
    <property type="entry name" value="FLVCR1-2_SLC49-like"/>
</dbReference>
<protein>
    <submittedName>
        <fullName evidence="7">Putative MFS family arabinose efflux permease</fullName>
    </submittedName>
</protein>
<evidence type="ECO:0000256" key="1">
    <source>
        <dbReference type="ARBA" id="ARBA00004651"/>
    </source>
</evidence>
<name>A0A4R7VR04_9PSEU</name>
<dbReference type="EMBL" id="SOCP01000005">
    <property type="protein sequence ID" value="TDV52196.1"/>
    <property type="molecule type" value="Genomic_DNA"/>
</dbReference>
<sequence length="396" mass="40961">MLCRMTDPRSRWSMIAVFALLGAVTQVLWVTYAPVTDAAGRYYHVGDGAIGWLANVFPLLYVLLAIPAGIVLDRWFRGGLAAGAVLVAAGALIRLGGDGYAVALAGQLVVAVAQPLVLNAITAVAGRYLAERDRPTGIAIGSASTFAGLIIGFGLGTVFTDDLPTLLLVQAALAVVAALAVMAVLRTPAEHKVETPPAGLGALRVAWSDPFIRWLCALVFVPFGVFVTLSTYAQPLLEPAGVSEETAGLILIANVVAGVVGCAVVPIWANRRGRELPVLTTSLLVTTVACVTLALAPGVVTGFVALTLIGFGLLPALPIVLELTERRAGSSESTAAGLMWLTGNLGGLVVAAVVGVLVDDPTPAFLLLAVLSLLTLPLLRLFSRVSTSEPVPPRTP</sequence>
<feature type="transmembrane region" description="Helical" evidence="5">
    <location>
        <begin position="12"/>
        <end position="32"/>
    </location>
</feature>
<dbReference type="PANTHER" id="PTHR10924">
    <property type="entry name" value="MAJOR FACILITATOR SUPERFAMILY PROTEIN-RELATED"/>
    <property type="match status" value="1"/>
</dbReference>
<dbReference type="GO" id="GO:0005886">
    <property type="term" value="C:plasma membrane"/>
    <property type="evidence" value="ECO:0007669"/>
    <property type="project" value="UniProtKB-SubCell"/>
</dbReference>
<keyword evidence="3 5" id="KW-1133">Transmembrane helix</keyword>
<comment type="caution">
    <text evidence="7">The sequence shown here is derived from an EMBL/GenBank/DDBJ whole genome shotgun (WGS) entry which is preliminary data.</text>
</comment>
<keyword evidence="8" id="KW-1185">Reference proteome</keyword>
<feature type="transmembrane region" description="Helical" evidence="5">
    <location>
        <begin position="137"/>
        <end position="159"/>
    </location>
</feature>
<reference evidence="7 8" key="1">
    <citation type="submission" date="2019-03" db="EMBL/GenBank/DDBJ databases">
        <title>Genomic Encyclopedia of Archaeal and Bacterial Type Strains, Phase II (KMG-II): from individual species to whole genera.</title>
        <authorList>
            <person name="Goeker M."/>
        </authorList>
    </citation>
    <scope>NUCLEOTIDE SEQUENCE [LARGE SCALE GENOMIC DNA]</scope>
    <source>
        <strain evidence="7 8">DSM 45499</strain>
    </source>
</reference>
<dbReference type="GO" id="GO:0022857">
    <property type="term" value="F:transmembrane transporter activity"/>
    <property type="evidence" value="ECO:0007669"/>
    <property type="project" value="InterPro"/>
</dbReference>
<dbReference type="InterPro" id="IPR020846">
    <property type="entry name" value="MFS_dom"/>
</dbReference>
<dbReference type="PROSITE" id="PS50850">
    <property type="entry name" value="MFS"/>
    <property type="match status" value="1"/>
</dbReference>
<feature type="transmembrane region" description="Helical" evidence="5">
    <location>
        <begin position="276"/>
        <end position="296"/>
    </location>
</feature>
<feature type="transmembrane region" description="Helical" evidence="5">
    <location>
        <begin position="335"/>
        <end position="358"/>
    </location>
</feature>
<dbReference type="AlphaFoldDB" id="A0A4R7VR04"/>
<feature type="domain" description="Major facilitator superfamily (MFS) profile" evidence="6">
    <location>
        <begin position="202"/>
        <end position="396"/>
    </location>
</feature>